<evidence type="ECO:0000256" key="1">
    <source>
        <dbReference type="SAM" id="Coils"/>
    </source>
</evidence>
<dbReference type="InterPro" id="IPR044277">
    <property type="entry name" value="GIP1"/>
</dbReference>
<gene>
    <name evidence="5" type="primary">LOC103716449</name>
</gene>
<evidence type="ECO:0000259" key="3">
    <source>
        <dbReference type="Pfam" id="PF06972"/>
    </source>
</evidence>
<feature type="compositionally biased region" description="Gly residues" evidence="2">
    <location>
        <begin position="101"/>
        <end position="111"/>
    </location>
</feature>
<dbReference type="RefSeq" id="XP_038975947.1">
    <property type="nucleotide sequence ID" value="XM_039120019.1"/>
</dbReference>
<feature type="compositionally biased region" description="Polar residues" evidence="2">
    <location>
        <begin position="275"/>
        <end position="302"/>
    </location>
</feature>
<keyword evidence="4" id="KW-1185">Reference proteome</keyword>
<dbReference type="Proteomes" id="UP000228380">
    <property type="component" value="Unplaced"/>
</dbReference>
<feature type="compositionally biased region" description="Basic and acidic residues" evidence="2">
    <location>
        <begin position="68"/>
        <end position="77"/>
    </location>
</feature>
<feature type="compositionally biased region" description="Polar residues" evidence="2">
    <location>
        <begin position="255"/>
        <end position="266"/>
    </location>
</feature>
<feature type="region of interest" description="Disordered" evidence="2">
    <location>
        <begin position="254"/>
        <end position="367"/>
    </location>
</feature>
<accession>A0A8B8ZRG9</accession>
<name>A0A8B8ZRG9_PHODC</name>
<proteinExistence type="predicted"/>
<keyword evidence="1" id="KW-0175">Coiled coil</keyword>
<protein>
    <submittedName>
        <fullName evidence="5">GBF-interacting protein 1-like isoform X3</fullName>
    </submittedName>
</protein>
<feature type="compositionally biased region" description="Low complexity" evidence="2">
    <location>
        <begin position="310"/>
        <end position="339"/>
    </location>
</feature>
<feature type="compositionally biased region" description="Polar residues" evidence="2">
    <location>
        <begin position="356"/>
        <end position="367"/>
    </location>
</feature>
<dbReference type="InterPro" id="IPR009060">
    <property type="entry name" value="UBA-like_sf"/>
</dbReference>
<dbReference type="PANTHER" id="PTHR46775">
    <property type="entry name" value="FLOCCULATION PROTEIN (DUF1296)"/>
    <property type="match status" value="1"/>
</dbReference>
<feature type="region of interest" description="Disordered" evidence="2">
    <location>
        <begin position="742"/>
        <end position="786"/>
    </location>
</feature>
<dbReference type="OrthoDB" id="753279at2759"/>
<dbReference type="GeneID" id="103716449"/>
<dbReference type="GO" id="GO:0051082">
    <property type="term" value="F:unfolded protein binding"/>
    <property type="evidence" value="ECO:0007669"/>
    <property type="project" value="TreeGrafter"/>
</dbReference>
<dbReference type="SUPFAM" id="SSF46934">
    <property type="entry name" value="UBA-like"/>
    <property type="match status" value="1"/>
</dbReference>
<feature type="compositionally biased region" description="Polar residues" evidence="2">
    <location>
        <begin position="119"/>
        <end position="146"/>
    </location>
</feature>
<organism evidence="4 5">
    <name type="scientific">Phoenix dactylifera</name>
    <name type="common">Date palm</name>
    <dbReference type="NCBI Taxonomy" id="42345"/>
    <lineage>
        <taxon>Eukaryota</taxon>
        <taxon>Viridiplantae</taxon>
        <taxon>Streptophyta</taxon>
        <taxon>Embryophyta</taxon>
        <taxon>Tracheophyta</taxon>
        <taxon>Spermatophyta</taxon>
        <taxon>Magnoliopsida</taxon>
        <taxon>Liliopsida</taxon>
        <taxon>Arecaceae</taxon>
        <taxon>Coryphoideae</taxon>
        <taxon>Phoeniceae</taxon>
        <taxon>Phoenix</taxon>
    </lineage>
</organism>
<evidence type="ECO:0000256" key="2">
    <source>
        <dbReference type="SAM" id="MobiDB-lite"/>
    </source>
</evidence>
<reference evidence="5" key="1">
    <citation type="submission" date="2025-08" db="UniProtKB">
        <authorList>
            <consortium name="RefSeq"/>
        </authorList>
    </citation>
    <scope>IDENTIFICATION</scope>
    <source>
        <tissue evidence="5">Young leaves</tissue>
    </source>
</reference>
<feature type="coiled-coil region" evidence="1">
    <location>
        <begin position="386"/>
        <end position="413"/>
    </location>
</feature>
<evidence type="ECO:0000313" key="4">
    <source>
        <dbReference type="Proteomes" id="UP000228380"/>
    </source>
</evidence>
<feature type="domain" description="GBF-interacting protein 1 N-terminal" evidence="3">
    <location>
        <begin position="9"/>
        <end position="68"/>
    </location>
</feature>
<feature type="compositionally biased region" description="Low complexity" evidence="2">
    <location>
        <begin position="761"/>
        <end position="778"/>
    </location>
</feature>
<sequence length="900" mass="95328">MSASSRVSIPNSVRRTIQNIKEIAGSHSDEEIYAMLKECSMDPNETAHKLLLQDPFHEVKRKRSRKKENREPSDSRWRPGLQGQGGRGGRGNYSHYIAHDVGGGNNGGVGKENGVIQGTDKSITSSSSPTTHDTENKSATTISSSVAGLDDGSTRMERLILGQGATCQNSGVSVNTSVEERSTTEINKMVTLPPGDIKSVSAFGQSIPNSDQFLSSRTTSTVSRVYASASGPVLVPSHDARIPGVIGAIGCEVGSQPTPGNTNINRDASRDVASSELSSINGKNSSELANSHEQGRTQSKSNGPDVIQISSQDGSSSSTTVSVSSRPSSNYSSRSQPLSGPQKAVGPAKEWKPKPTSVNSAQASGVWSTSEVQPISAGTVAPSSSSISCKNTISTLQNKLDELQNKLDELQFSETHVIIPNHLQVPESQITGLSFGSFDANFGLTMRFANDPDSDKNLMLLPESSQGVTENVEEPSPIFHNVSTTQEADYPDHPQPPAQIAENTSAKEPEISSNILAAPENDQPKPEATLAPEGAQYSVVHSASTYSNFGLIPPVLGSQCTTLEGAEPQSREASHLSGFVVQQHFDPSTSYYKQIYRPAADVDGRFSPFLPPGAASKFNGSIAILHPQTGQSQQESGNSSVLSSTGPTLLVTQAAGVVPSSLAINQQPVPVFRQPAGVHLSHYPPNYFPYNQYFSPFYVPPPTLHHFLSNAAFPQQLPTGSMYLPPAAAAAANPVKYPLSQYKPPTNNGNPTHTGMPTGFSIPSSSPASYSPTPAMTSGNSTSNEDGTTQFKENNAYIDGQQSEGPTVWIPAPGRDVSSLQVGSFYNLSPQGQHVTFTPTQAGHGSFTGIYHPTPTVAAGSVQPFLQQSQAISGAIEVAGLPAGIYQQPQCAPVNWVNNH</sequence>
<evidence type="ECO:0000313" key="5">
    <source>
        <dbReference type="RefSeq" id="XP_038975947.1"/>
    </source>
</evidence>
<dbReference type="PANTHER" id="PTHR46775:SF1">
    <property type="entry name" value="FLOCCULATION PROTEIN (DUF1296)"/>
    <property type="match status" value="1"/>
</dbReference>
<dbReference type="AlphaFoldDB" id="A0A8B8ZRG9"/>
<feature type="compositionally biased region" description="Polar residues" evidence="2">
    <location>
        <begin position="743"/>
        <end position="755"/>
    </location>
</feature>
<dbReference type="Pfam" id="PF06972">
    <property type="entry name" value="GIP1_N"/>
    <property type="match status" value="1"/>
</dbReference>
<feature type="region of interest" description="Disordered" evidence="2">
    <location>
        <begin position="46"/>
        <end position="150"/>
    </location>
</feature>
<dbReference type="InterPro" id="IPR009719">
    <property type="entry name" value="GIP1_N"/>
</dbReference>
<feature type="compositionally biased region" description="Gly residues" evidence="2">
    <location>
        <begin position="82"/>
        <end position="91"/>
    </location>
</feature>